<dbReference type="CDD" id="cd00086">
    <property type="entry name" value="homeodomain"/>
    <property type="match status" value="1"/>
</dbReference>
<dbReference type="Gene3D" id="1.10.10.60">
    <property type="entry name" value="Homeodomain-like"/>
    <property type="match status" value="1"/>
</dbReference>
<keyword evidence="3" id="KW-0221">Differentiation</keyword>
<dbReference type="InterPro" id="IPR009057">
    <property type="entry name" value="Homeodomain-like_sf"/>
</dbReference>
<evidence type="ECO:0000313" key="15">
    <source>
        <dbReference type="EMBL" id="CAI9727425.1"/>
    </source>
</evidence>
<keyword evidence="9 11" id="KW-0539">Nucleus</keyword>
<dbReference type="InterPro" id="IPR001356">
    <property type="entry name" value="HD"/>
</dbReference>
<feature type="region of interest" description="Disordered" evidence="13">
    <location>
        <begin position="80"/>
        <end position="193"/>
    </location>
</feature>
<keyword evidence="16" id="KW-1185">Reference proteome</keyword>
<dbReference type="InterPro" id="IPR017970">
    <property type="entry name" value="Homeobox_CS"/>
</dbReference>
<keyword evidence="5" id="KW-0805">Transcription regulation</keyword>
<evidence type="ECO:0000259" key="14">
    <source>
        <dbReference type="PROSITE" id="PS50071"/>
    </source>
</evidence>
<keyword evidence="6 11" id="KW-0238">DNA-binding</keyword>
<evidence type="ECO:0000256" key="5">
    <source>
        <dbReference type="ARBA" id="ARBA00023015"/>
    </source>
</evidence>
<dbReference type="SMART" id="SM00389">
    <property type="entry name" value="HOX"/>
    <property type="match status" value="1"/>
</dbReference>
<evidence type="ECO:0000256" key="13">
    <source>
        <dbReference type="SAM" id="MobiDB-lite"/>
    </source>
</evidence>
<evidence type="ECO:0000256" key="12">
    <source>
        <dbReference type="RuleBase" id="RU000682"/>
    </source>
</evidence>
<dbReference type="EMBL" id="OX597822">
    <property type="protein sequence ID" value="CAI9727425.1"/>
    <property type="molecule type" value="Genomic_DNA"/>
</dbReference>
<dbReference type="PROSITE" id="PS00027">
    <property type="entry name" value="HOMEOBOX_1"/>
    <property type="match status" value="1"/>
</dbReference>
<name>A0AA36B3W0_OCTVU</name>
<keyword evidence="8" id="KW-0804">Transcription</keyword>
<evidence type="ECO:0000256" key="1">
    <source>
        <dbReference type="ARBA" id="ARBA00004123"/>
    </source>
</evidence>
<evidence type="ECO:0000256" key="4">
    <source>
        <dbReference type="ARBA" id="ARBA00022902"/>
    </source>
</evidence>
<dbReference type="FunFam" id="1.10.10.60:FF:000057">
    <property type="entry name" value="Short stature homeobox 2"/>
    <property type="match status" value="1"/>
</dbReference>
<feature type="region of interest" description="Disordered" evidence="13">
    <location>
        <begin position="1"/>
        <end position="31"/>
    </location>
</feature>
<dbReference type="PANTHER" id="PTHR46799:SF1">
    <property type="entry name" value="HOMEOBOX PROTEIN UNC-4 HOMOLOG"/>
    <property type="match status" value="1"/>
</dbReference>
<gene>
    <name evidence="15" type="ORF">OCTVUL_1B000937</name>
</gene>
<organism evidence="15 16">
    <name type="scientific">Octopus vulgaris</name>
    <name type="common">Common octopus</name>
    <dbReference type="NCBI Taxonomy" id="6645"/>
    <lineage>
        <taxon>Eukaryota</taxon>
        <taxon>Metazoa</taxon>
        <taxon>Spiralia</taxon>
        <taxon>Lophotrochozoa</taxon>
        <taxon>Mollusca</taxon>
        <taxon>Cephalopoda</taxon>
        <taxon>Coleoidea</taxon>
        <taxon>Octopodiformes</taxon>
        <taxon>Octopoda</taxon>
        <taxon>Incirrata</taxon>
        <taxon>Octopodidae</taxon>
        <taxon>Octopus</taxon>
    </lineage>
</organism>
<keyword evidence="7 11" id="KW-0371">Homeobox</keyword>
<sequence>MMSMFTRDKSECDGKDGGQSSSKRRRTRTNFSGWQLDELEQAFKDSHYPDVFMREALALKLDLVESRVQVWFQNRRAKWRKKENTKKGPGRPAHNAQPQTCSGEPMDPEEIKRREMDRIEKKRRKQEERLKKLEDRRRSSTVDKNGNAYDSNGKISLKLSSGDDTCSQDSYLTLGQSPDSNQENNNNFDKIPLDRTNKCPFSIESILEAPKVPRGRRPNWKYPRVQASKSVNPFALGMVPLYPVTQPVGFVVEQISLCGKSEGEYKQVHQDDLSGEIIDIHYFETSQILWTFW</sequence>
<evidence type="ECO:0000256" key="9">
    <source>
        <dbReference type="ARBA" id="ARBA00023242"/>
    </source>
</evidence>
<feature type="compositionally biased region" description="Polar residues" evidence="13">
    <location>
        <begin position="142"/>
        <end position="188"/>
    </location>
</feature>
<keyword evidence="2" id="KW-0217">Developmental protein</keyword>
<dbReference type="GO" id="GO:0030154">
    <property type="term" value="P:cell differentiation"/>
    <property type="evidence" value="ECO:0007669"/>
    <property type="project" value="UniProtKB-KW"/>
</dbReference>
<comment type="similarity">
    <text evidence="10">Belongs to the paired homeobox family. Unc-4 subfamily.</text>
</comment>
<dbReference type="Proteomes" id="UP001162480">
    <property type="component" value="Chromosome 9"/>
</dbReference>
<feature type="compositionally biased region" description="Basic and acidic residues" evidence="13">
    <location>
        <begin position="1"/>
        <end position="16"/>
    </location>
</feature>
<dbReference type="Pfam" id="PF00046">
    <property type="entry name" value="Homeodomain"/>
    <property type="match status" value="1"/>
</dbReference>
<feature type="compositionally biased region" description="Basic and acidic residues" evidence="13">
    <location>
        <begin position="109"/>
        <end position="141"/>
    </location>
</feature>
<evidence type="ECO:0000256" key="11">
    <source>
        <dbReference type="PROSITE-ProRule" id="PRU00108"/>
    </source>
</evidence>
<evidence type="ECO:0000256" key="3">
    <source>
        <dbReference type="ARBA" id="ARBA00022782"/>
    </source>
</evidence>
<evidence type="ECO:0000313" key="16">
    <source>
        <dbReference type="Proteomes" id="UP001162480"/>
    </source>
</evidence>
<evidence type="ECO:0000256" key="6">
    <source>
        <dbReference type="ARBA" id="ARBA00023125"/>
    </source>
</evidence>
<protein>
    <submittedName>
        <fullName evidence="15">Unc-4 homolog</fullName>
    </submittedName>
</protein>
<comment type="subcellular location">
    <subcellularLocation>
        <location evidence="1 11 12">Nucleus</location>
    </subcellularLocation>
</comment>
<dbReference type="PROSITE" id="PS50071">
    <property type="entry name" value="HOMEOBOX_2"/>
    <property type="match status" value="1"/>
</dbReference>
<keyword evidence="4" id="KW-0524">Neurogenesis</keyword>
<dbReference type="GO" id="GO:0007399">
    <property type="term" value="P:nervous system development"/>
    <property type="evidence" value="ECO:0007669"/>
    <property type="project" value="UniProtKB-KW"/>
</dbReference>
<dbReference type="GO" id="GO:0000981">
    <property type="term" value="F:DNA-binding transcription factor activity, RNA polymerase II-specific"/>
    <property type="evidence" value="ECO:0007669"/>
    <property type="project" value="InterPro"/>
</dbReference>
<dbReference type="PANTHER" id="PTHR46799">
    <property type="entry name" value="HOMEOBOX PROTEIN UNC-4 HOMOLOG"/>
    <property type="match status" value="1"/>
</dbReference>
<reference evidence="15" key="1">
    <citation type="submission" date="2023-08" db="EMBL/GenBank/DDBJ databases">
        <authorList>
            <person name="Alioto T."/>
            <person name="Alioto T."/>
            <person name="Gomez Garrido J."/>
        </authorList>
    </citation>
    <scope>NUCLEOTIDE SEQUENCE</scope>
</reference>
<evidence type="ECO:0000256" key="10">
    <source>
        <dbReference type="ARBA" id="ARBA00038351"/>
    </source>
</evidence>
<dbReference type="GO" id="GO:0005634">
    <property type="term" value="C:nucleus"/>
    <property type="evidence" value="ECO:0007669"/>
    <property type="project" value="UniProtKB-SubCell"/>
</dbReference>
<evidence type="ECO:0000256" key="2">
    <source>
        <dbReference type="ARBA" id="ARBA00022473"/>
    </source>
</evidence>
<evidence type="ECO:0000256" key="8">
    <source>
        <dbReference type="ARBA" id="ARBA00023163"/>
    </source>
</evidence>
<dbReference type="GO" id="GO:1990837">
    <property type="term" value="F:sequence-specific double-stranded DNA binding"/>
    <property type="evidence" value="ECO:0007669"/>
    <property type="project" value="TreeGrafter"/>
</dbReference>
<feature type="domain" description="Homeobox" evidence="14">
    <location>
        <begin position="22"/>
        <end position="82"/>
    </location>
</feature>
<evidence type="ECO:0000256" key="7">
    <source>
        <dbReference type="ARBA" id="ARBA00023155"/>
    </source>
</evidence>
<dbReference type="SUPFAM" id="SSF46689">
    <property type="entry name" value="Homeodomain-like"/>
    <property type="match status" value="1"/>
</dbReference>
<feature type="DNA-binding region" description="Homeobox" evidence="11">
    <location>
        <begin position="24"/>
        <end position="83"/>
    </location>
</feature>
<dbReference type="AlphaFoldDB" id="A0AA36B3W0"/>
<accession>A0AA36B3W0</accession>
<proteinExistence type="inferred from homology"/>